<dbReference type="Proteomes" id="UP000887578">
    <property type="component" value="Unplaced"/>
</dbReference>
<keyword evidence="3" id="KW-1185">Reference proteome</keyword>
<dbReference type="Pfam" id="PF00059">
    <property type="entry name" value="Lectin_C"/>
    <property type="match status" value="1"/>
</dbReference>
<evidence type="ECO:0000259" key="2">
    <source>
        <dbReference type="PROSITE" id="PS50041"/>
    </source>
</evidence>
<evidence type="ECO:0000256" key="1">
    <source>
        <dbReference type="ARBA" id="ARBA00023157"/>
    </source>
</evidence>
<name>A0A914P213_9BILA</name>
<evidence type="ECO:0000313" key="4">
    <source>
        <dbReference type="WBParaSite" id="PDA_v2.g11271.t1"/>
    </source>
</evidence>
<dbReference type="PROSITE" id="PS00615">
    <property type="entry name" value="C_TYPE_LECTIN_1"/>
    <property type="match status" value="1"/>
</dbReference>
<organism evidence="3 4">
    <name type="scientific">Panagrolaimus davidi</name>
    <dbReference type="NCBI Taxonomy" id="227884"/>
    <lineage>
        <taxon>Eukaryota</taxon>
        <taxon>Metazoa</taxon>
        <taxon>Ecdysozoa</taxon>
        <taxon>Nematoda</taxon>
        <taxon>Chromadorea</taxon>
        <taxon>Rhabditida</taxon>
        <taxon>Tylenchina</taxon>
        <taxon>Panagrolaimomorpha</taxon>
        <taxon>Panagrolaimoidea</taxon>
        <taxon>Panagrolaimidae</taxon>
        <taxon>Panagrolaimus</taxon>
    </lineage>
</organism>
<sequence length="171" mass="19663">MNCGALTVKSGLWDSDDCFKTKPYVCEISATPSYPAYMNCSEGWLYFEPTHSCYGNDGYSSRHDTWTVAEQYCEKQNAHLPSIHSYDEMRFLTTTSHFTNDAGLWTGLTSNDNEVTWKWSDGSPVDYLPWASGYPRLNVSSCVYLYNNLIFDYTCTYSFYYFVCKKPATLK</sequence>
<reference evidence="4" key="1">
    <citation type="submission" date="2022-11" db="UniProtKB">
        <authorList>
            <consortium name="WormBaseParasite"/>
        </authorList>
    </citation>
    <scope>IDENTIFICATION</scope>
</reference>
<dbReference type="SUPFAM" id="SSF56436">
    <property type="entry name" value="C-type lectin-like"/>
    <property type="match status" value="2"/>
</dbReference>
<proteinExistence type="predicted"/>
<dbReference type="CDD" id="cd00037">
    <property type="entry name" value="CLECT"/>
    <property type="match status" value="1"/>
</dbReference>
<dbReference type="PANTHER" id="PTHR22803">
    <property type="entry name" value="MANNOSE, PHOSPHOLIPASE, LECTIN RECEPTOR RELATED"/>
    <property type="match status" value="1"/>
</dbReference>
<dbReference type="Gene3D" id="3.10.100.10">
    <property type="entry name" value="Mannose-Binding Protein A, subunit A"/>
    <property type="match status" value="1"/>
</dbReference>
<evidence type="ECO:0000313" key="3">
    <source>
        <dbReference type="Proteomes" id="UP000887578"/>
    </source>
</evidence>
<accession>A0A914P213</accession>
<dbReference type="SMART" id="SM00034">
    <property type="entry name" value="CLECT"/>
    <property type="match status" value="1"/>
</dbReference>
<dbReference type="InterPro" id="IPR016186">
    <property type="entry name" value="C-type_lectin-like/link_sf"/>
</dbReference>
<dbReference type="InterPro" id="IPR001304">
    <property type="entry name" value="C-type_lectin-like"/>
</dbReference>
<dbReference type="InterPro" id="IPR018378">
    <property type="entry name" value="C-type_lectin_CS"/>
</dbReference>
<dbReference type="InterPro" id="IPR050111">
    <property type="entry name" value="C-type_lectin/snaclec_domain"/>
</dbReference>
<dbReference type="InterPro" id="IPR016187">
    <property type="entry name" value="CTDL_fold"/>
</dbReference>
<keyword evidence="1" id="KW-1015">Disulfide bond</keyword>
<dbReference type="AlphaFoldDB" id="A0A914P213"/>
<dbReference type="PROSITE" id="PS50041">
    <property type="entry name" value="C_TYPE_LECTIN_2"/>
    <property type="match status" value="1"/>
</dbReference>
<feature type="domain" description="C-type lectin" evidence="2">
    <location>
        <begin position="54"/>
        <end position="164"/>
    </location>
</feature>
<protein>
    <submittedName>
        <fullName evidence="4">C-type lectin domain-containing protein</fullName>
    </submittedName>
</protein>
<dbReference type="WBParaSite" id="PDA_v2.g11271.t1">
    <property type="protein sequence ID" value="PDA_v2.g11271.t1"/>
    <property type="gene ID" value="PDA_v2.g11271"/>
</dbReference>